<dbReference type="EMBL" id="CP090030">
    <property type="protein sequence ID" value="UPK90028.1"/>
    <property type="molecule type" value="Genomic_DNA"/>
</dbReference>
<protein>
    <submittedName>
        <fullName evidence="1">Uncharacterized protein</fullName>
    </submittedName>
</protein>
<sequence>MRVANGKFVQVPSVGFGTFAAENPNWCADAVASALKAGYRHLDTAWEYGVDHQIAQGIRQSGVPRSEIFITTKFWPHFATPEDVGKSLDLTLRSLELDYVDLFLAHFPVSIKSAGDLTKASNFLGATAEDQKAATDDEGNYIPNTEHCPRAVAELNGGQGSFVPTWLAMKALVKTGKCKAVGVSNFEKEHLEEILPYAFHDDPFGP</sequence>
<organism evidence="1 2">
    <name type="scientific">Fusarium solani subsp. cucurbitae</name>
    <name type="common">Neocosmosporum cucurbitae</name>
    <dbReference type="NCBI Taxonomy" id="2747967"/>
    <lineage>
        <taxon>Eukaryota</taxon>
        <taxon>Fungi</taxon>
        <taxon>Dikarya</taxon>
        <taxon>Ascomycota</taxon>
        <taxon>Pezizomycotina</taxon>
        <taxon>Sordariomycetes</taxon>
        <taxon>Hypocreomycetidae</taxon>
        <taxon>Hypocreales</taxon>
        <taxon>Nectriaceae</taxon>
        <taxon>Fusarium</taxon>
        <taxon>Fusarium solani species complex</taxon>
    </lineage>
</organism>
<evidence type="ECO:0000313" key="1">
    <source>
        <dbReference type="EMBL" id="UPK90028.1"/>
    </source>
</evidence>
<proteinExistence type="predicted"/>
<dbReference type="Proteomes" id="UP000830768">
    <property type="component" value="Chromosome 1"/>
</dbReference>
<gene>
    <name evidence="1" type="ORF">LCI18_000963</name>
</gene>
<name>A0ACD3YMC9_FUSSC</name>
<accession>A0ACD3YMC9</accession>
<reference evidence="1" key="1">
    <citation type="submission" date="2021-11" db="EMBL/GenBank/DDBJ databases">
        <title>Fusarium solani-melongenae Genome sequencing and assembly.</title>
        <authorList>
            <person name="Xie S."/>
            <person name="Huang L."/>
            <person name="Zhang X."/>
        </authorList>
    </citation>
    <scope>NUCLEOTIDE SEQUENCE</scope>
    <source>
        <strain evidence="1">CRI 24-3</strain>
    </source>
</reference>
<evidence type="ECO:0000313" key="2">
    <source>
        <dbReference type="Proteomes" id="UP000830768"/>
    </source>
</evidence>
<keyword evidence="2" id="KW-1185">Reference proteome</keyword>